<dbReference type="GO" id="GO:0046872">
    <property type="term" value="F:metal ion binding"/>
    <property type="evidence" value="ECO:0007669"/>
    <property type="project" value="UniProtKB-KW"/>
</dbReference>
<dbReference type="CDD" id="cd01335">
    <property type="entry name" value="Radical_SAM"/>
    <property type="match status" value="1"/>
</dbReference>
<keyword evidence="4" id="KW-0411">Iron-sulfur</keyword>
<dbReference type="GO" id="GO:0051536">
    <property type="term" value="F:iron-sulfur cluster binding"/>
    <property type="evidence" value="ECO:0007669"/>
    <property type="project" value="UniProtKB-KW"/>
</dbReference>
<name>A0A0F9N1Q0_9ZZZZ</name>
<evidence type="ECO:0008006" key="6">
    <source>
        <dbReference type="Google" id="ProtNLM"/>
    </source>
</evidence>
<comment type="caution">
    <text evidence="5">The sequence shown here is derived from an EMBL/GenBank/DDBJ whole genome shotgun (WGS) entry which is preliminary data.</text>
</comment>
<keyword evidence="1" id="KW-0949">S-adenosyl-L-methionine</keyword>
<evidence type="ECO:0000256" key="2">
    <source>
        <dbReference type="ARBA" id="ARBA00022723"/>
    </source>
</evidence>
<dbReference type="AlphaFoldDB" id="A0A0F9N1Q0"/>
<dbReference type="GO" id="GO:0003824">
    <property type="term" value="F:catalytic activity"/>
    <property type="evidence" value="ECO:0007669"/>
    <property type="project" value="InterPro"/>
</dbReference>
<dbReference type="EMBL" id="LAZR01003920">
    <property type="protein sequence ID" value="KKN13450.1"/>
    <property type="molecule type" value="Genomic_DNA"/>
</dbReference>
<keyword evidence="3" id="KW-0408">Iron</keyword>
<sequence length="212" mass="23988">MGEVYLELDPVEWVNQVEQRIAVLNREGDIEVSIEVTKECHFGCPWCSTDATPDGKHLPFWAIEAFFDGVIKQNPPYNKIVKINVTGGECLLHPEIGHILLFCYQHTPNVWVYTNLVRNLIFNSRVVKEIGEIHANVCIAPGTDIHIPENKIDMVHLLRLVHQGRAKDWKAVPIKASGNFERSEHDCEDCNHIYLQADGQIVGAPCKKKGKT</sequence>
<dbReference type="Gene3D" id="3.20.20.70">
    <property type="entry name" value="Aldolase class I"/>
    <property type="match status" value="1"/>
</dbReference>
<dbReference type="InterPro" id="IPR007197">
    <property type="entry name" value="rSAM"/>
</dbReference>
<protein>
    <recommendedName>
        <fullName evidence="6">Radical SAM core domain-containing protein</fullName>
    </recommendedName>
</protein>
<evidence type="ECO:0000256" key="4">
    <source>
        <dbReference type="ARBA" id="ARBA00023014"/>
    </source>
</evidence>
<dbReference type="SFLD" id="SFLDS00029">
    <property type="entry name" value="Radical_SAM"/>
    <property type="match status" value="1"/>
</dbReference>
<proteinExistence type="predicted"/>
<keyword evidence="2" id="KW-0479">Metal-binding</keyword>
<evidence type="ECO:0000256" key="1">
    <source>
        <dbReference type="ARBA" id="ARBA00022691"/>
    </source>
</evidence>
<evidence type="ECO:0000256" key="3">
    <source>
        <dbReference type="ARBA" id="ARBA00023004"/>
    </source>
</evidence>
<evidence type="ECO:0000313" key="5">
    <source>
        <dbReference type="EMBL" id="KKN13450.1"/>
    </source>
</evidence>
<dbReference type="InterPro" id="IPR013785">
    <property type="entry name" value="Aldolase_TIM"/>
</dbReference>
<organism evidence="5">
    <name type="scientific">marine sediment metagenome</name>
    <dbReference type="NCBI Taxonomy" id="412755"/>
    <lineage>
        <taxon>unclassified sequences</taxon>
        <taxon>metagenomes</taxon>
        <taxon>ecological metagenomes</taxon>
    </lineage>
</organism>
<gene>
    <name evidence="5" type="ORF">LCGC14_1006150</name>
</gene>
<accession>A0A0F9N1Q0</accession>
<dbReference type="SUPFAM" id="SSF102114">
    <property type="entry name" value="Radical SAM enzymes"/>
    <property type="match status" value="1"/>
</dbReference>
<reference evidence="5" key="1">
    <citation type="journal article" date="2015" name="Nature">
        <title>Complex archaea that bridge the gap between prokaryotes and eukaryotes.</title>
        <authorList>
            <person name="Spang A."/>
            <person name="Saw J.H."/>
            <person name="Jorgensen S.L."/>
            <person name="Zaremba-Niedzwiedzka K."/>
            <person name="Martijn J."/>
            <person name="Lind A.E."/>
            <person name="van Eijk R."/>
            <person name="Schleper C."/>
            <person name="Guy L."/>
            <person name="Ettema T.J."/>
        </authorList>
    </citation>
    <scope>NUCLEOTIDE SEQUENCE</scope>
</reference>
<dbReference type="InterPro" id="IPR058240">
    <property type="entry name" value="rSAM_sf"/>
</dbReference>